<feature type="region of interest" description="Disordered" evidence="6">
    <location>
        <begin position="319"/>
        <end position="341"/>
    </location>
</feature>
<protein>
    <recommendedName>
        <fullName evidence="8">Rhodopsin domain-containing protein</fullName>
    </recommendedName>
</protein>
<feature type="domain" description="Rhodopsin" evidence="8">
    <location>
        <begin position="40"/>
        <end position="278"/>
    </location>
</feature>
<feature type="transmembrane region" description="Helical" evidence="7">
    <location>
        <begin position="56"/>
        <end position="74"/>
    </location>
</feature>
<dbReference type="InterPro" id="IPR049326">
    <property type="entry name" value="Rhodopsin_dom_fungi"/>
</dbReference>
<evidence type="ECO:0000256" key="1">
    <source>
        <dbReference type="ARBA" id="ARBA00004141"/>
    </source>
</evidence>
<feature type="transmembrane region" description="Helical" evidence="7">
    <location>
        <begin position="24"/>
        <end position="44"/>
    </location>
</feature>
<reference evidence="9" key="1">
    <citation type="submission" date="2020-01" db="EMBL/GenBank/DDBJ databases">
        <authorList>
            <consortium name="DOE Joint Genome Institute"/>
            <person name="Haridas S."/>
            <person name="Albert R."/>
            <person name="Binder M."/>
            <person name="Bloem J."/>
            <person name="Labutti K."/>
            <person name="Salamov A."/>
            <person name="Andreopoulos B."/>
            <person name="Baker S.E."/>
            <person name="Barry K."/>
            <person name="Bills G."/>
            <person name="Bluhm B.H."/>
            <person name="Cannon C."/>
            <person name="Castanera R."/>
            <person name="Culley D.E."/>
            <person name="Daum C."/>
            <person name="Ezra D."/>
            <person name="Gonzalez J.B."/>
            <person name="Henrissat B."/>
            <person name="Kuo A."/>
            <person name="Liang C."/>
            <person name="Lipzen A."/>
            <person name="Lutzoni F."/>
            <person name="Magnuson J."/>
            <person name="Mondo S."/>
            <person name="Nolan M."/>
            <person name="Ohm R."/>
            <person name="Pangilinan J."/>
            <person name="Park H.-J."/>
            <person name="Ramirez L."/>
            <person name="Alfaro M."/>
            <person name="Sun H."/>
            <person name="Tritt A."/>
            <person name="Yoshinaga Y."/>
            <person name="Zwiers L.-H."/>
            <person name="Turgeon B.G."/>
            <person name="Goodwin S.B."/>
            <person name="Spatafora J.W."/>
            <person name="Crous P.W."/>
            <person name="Grigoriev I.V."/>
        </authorList>
    </citation>
    <scope>NUCLEOTIDE SEQUENCE</scope>
    <source>
        <strain evidence="9">IPT5</strain>
    </source>
</reference>
<sequence>MHGHSPSWFILSSEATADIHIDTLVPAIVFTVLACVMVALRWYGRLCSACGIKTEDYFVTAALLLSIANTVMIGGEYKIDGHRKVEDASRYSSLAFMMKLVFAQSIFYHLSINLVKASFILQYTRLFSLTPSIMYTCYTLLVFVVAATAWGVLGVVFLCSPVQKYWDMTVPGKCMDAETHFWSTSIIGIVLDWTIWILPIPVVGGLKLPRRQRMSLLVVFGLGGFVCVVSILRLLLVREFAHENQVTKSGTYALILSTIEVNVALSCASLLVMKPLLVRYLPVLISEKPVTARQDLRRFSDFTEVFSAGLDDLEKAMERARRERRRDTMMSPTPTGVRSPR</sequence>
<dbReference type="PANTHER" id="PTHR33048">
    <property type="entry name" value="PTH11-LIKE INTEGRAL MEMBRANE PROTEIN (AFU_ORTHOLOGUE AFUA_5G11245)"/>
    <property type="match status" value="1"/>
</dbReference>
<name>A0A6A7AQX7_9PLEO</name>
<feature type="compositionally biased region" description="Basic and acidic residues" evidence="6">
    <location>
        <begin position="319"/>
        <end position="328"/>
    </location>
</feature>
<keyword evidence="3 7" id="KW-1133">Transmembrane helix</keyword>
<dbReference type="Pfam" id="PF20684">
    <property type="entry name" value="Fung_rhodopsin"/>
    <property type="match status" value="1"/>
</dbReference>
<feature type="transmembrane region" description="Helical" evidence="7">
    <location>
        <begin position="135"/>
        <end position="158"/>
    </location>
</feature>
<evidence type="ECO:0000256" key="5">
    <source>
        <dbReference type="ARBA" id="ARBA00038359"/>
    </source>
</evidence>
<proteinExistence type="inferred from homology"/>
<evidence type="ECO:0000256" key="6">
    <source>
        <dbReference type="SAM" id="MobiDB-lite"/>
    </source>
</evidence>
<comment type="similarity">
    <text evidence="5">Belongs to the SAT4 family.</text>
</comment>
<evidence type="ECO:0000256" key="2">
    <source>
        <dbReference type="ARBA" id="ARBA00022692"/>
    </source>
</evidence>
<evidence type="ECO:0000256" key="7">
    <source>
        <dbReference type="SAM" id="Phobius"/>
    </source>
</evidence>
<organism evidence="9 10">
    <name type="scientific">Plenodomus tracheiphilus IPT5</name>
    <dbReference type="NCBI Taxonomy" id="1408161"/>
    <lineage>
        <taxon>Eukaryota</taxon>
        <taxon>Fungi</taxon>
        <taxon>Dikarya</taxon>
        <taxon>Ascomycota</taxon>
        <taxon>Pezizomycotina</taxon>
        <taxon>Dothideomycetes</taxon>
        <taxon>Pleosporomycetidae</taxon>
        <taxon>Pleosporales</taxon>
        <taxon>Pleosporineae</taxon>
        <taxon>Leptosphaeriaceae</taxon>
        <taxon>Plenodomus</taxon>
    </lineage>
</organism>
<evidence type="ECO:0000313" key="10">
    <source>
        <dbReference type="Proteomes" id="UP000799423"/>
    </source>
</evidence>
<keyword evidence="10" id="KW-1185">Reference proteome</keyword>
<dbReference type="AlphaFoldDB" id="A0A6A7AQX7"/>
<evidence type="ECO:0000256" key="3">
    <source>
        <dbReference type="ARBA" id="ARBA00022989"/>
    </source>
</evidence>
<feature type="transmembrane region" description="Helical" evidence="7">
    <location>
        <begin position="251"/>
        <end position="272"/>
    </location>
</feature>
<dbReference type="EMBL" id="MU006353">
    <property type="protein sequence ID" value="KAF2845134.1"/>
    <property type="molecule type" value="Genomic_DNA"/>
</dbReference>
<dbReference type="InterPro" id="IPR052337">
    <property type="entry name" value="SAT4-like"/>
</dbReference>
<dbReference type="Proteomes" id="UP000799423">
    <property type="component" value="Unassembled WGS sequence"/>
</dbReference>
<gene>
    <name evidence="9" type="ORF">T440DRAFT_545507</name>
</gene>
<evidence type="ECO:0000313" key="9">
    <source>
        <dbReference type="EMBL" id="KAF2845134.1"/>
    </source>
</evidence>
<feature type="transmembrane region" description="Helical" evidence="7">
    <location>
        <begin position="216"/>
        <end position="236"/>
    </location>
</feature>
<evidence type="ECO:0000256" key="4">
    <source>
        <dbReference type="ARBA" id="ARBA00023136"/>
    </source>
</evidence>
<feature type="compositionally biased region" description="Polar residues" evidence="6">
    <location>
        <begin position="330"/>
        <end position="341"/>
    </location>
</feature>
<evidence type="ECO:0000259" key="8">
    <source>
        <dbReference type="Pfam" id="PF20684"/>
    </source>
</evidence>
<dbReference type="PANTHER" id="PTHR33048:SF47">
    <property type="entry name" value="INTEGRAL MEMBRANE PROTEIN-RELATED"/>
    <property type="match status" value="1"/>
</dbReference>
<dbReference type="GO" id="GO:0016020">
    <property type="term" value="C:membrane"/>
    <property type="evidence" value="ECO:0007669"/>
    <property type="project" value="UniProtKB-SubCell"/>
</dbReference>
<feature type="transmembrane region" description="Helical" evidence="7">
    <location>
        <begin position="94"/>
        <end position="115"/>
    </location>
</feature>
<accession>A0A6A7AQX7</accession>
<feature type="transmembrane region" description="Helical" evidence="7">
    <location>
        <begin position="181"/>
        <end position="204"/>
    </location>
</feature>
<dbReference type="OrthoDB" id="444631at2759"/>
<keyword evidence="4 7" id="KW-0472">Membrane</keyword>
<keyword evidence="2 7" id="KW-0812">Transmembrane</keyword>
<comment type="subcellular location">
    <subcellularLocation>
        <location evidence="1">Membrane</location>
        <topology evidence="1">Multi-pass membrane protein</topology>
    </subcellularLocation>
</comment>